<dbReference type="InterPro" id="IPR017455">
    <property type="entry name" value="Znf_FYVE-rel"/>
</dbReference>
<dbReference type="PANTHER" id="PTHR47553">
    <property type="entry name" value="MYOSIN-11"/>
    <property type="match status" value="1"/>
</dbReference>
<evidence type="ECO:0000256" key="4">
    <source>
        <dbReference type="PROSITE-ProRule" id="PRU00091"/>
    </source>
</evidence>
<dbReference type="PROSITE" id="PS50178">
    <property type="entry name" value="ZF_FYVE"/>
    <property type="match status" value="1"/>
</dbReference>
<name>A0A9D3UNU1_9ROSI</name>
<keyword evidence="7" id="KW-1185">Reference proteome</keyword>
<dbReference type="GO" id="GO:0008270">
    <property type="term" value="F:zinc ion binding"/>
    <property type="evidence" value="ECO:0007669"/>
    <property type="project" value="UniProtKB-KW"/>
</dbReference>
<evidence type="ECO:0000313" key="7">
    <source>
        <dbReference type="Proteomes" id="UP000828251"/>
    </source>
</evidence>
<proteinExistence type="predicted"/>
<keyword evidence="1" id="KW-0479">Metal-binding</keyword>
<evidence type="ECO:0000256" key="1">
    <source>
        <dbReference type="ARBA" id="ARBA00022723"/>
    </source>
</evidence>
<protein>
    <recommendedName>
        <fullName evidence="5">FYVE-type domain-containing protein</fullName>
    </recommendedName>
</protein>
<accession>A0A9D3UNU1</accession>
<dbReference type="AlphaFoldDB" id="A0A9D3UNU1"/>
<sequence>MLEKIGLRGTHWVIDASHCQGCSSQFTFINRKHHCRRCEGIFCNSCTQHRMVLRGHGDSPVRVCEPCKNLEEAARFESRHGYKRRAGRGRFKLAVNDEDGAFNQILGGDIKESSSSGVALNNDTTPSVQGAICSNVQEVIGHDGGGEIHKSPSVDQCMQNGMALSSPEKLRQQALDGKRKYKVLKGEGKSEEALRAFKRGKELERQAESLEMHIRKNGKNSFPSDNMSGILKKEVPEEYGRKNKVCHPASRDKDDLAAELRELGWSDMDLRDDDKKYTNLSLNGELSSLLGEIPEKINGHGIDKTEVVAFKKKALMLKREGKLAEAKEKLKRAKILEKQLEEQELLAGAEDSDDEVSAIMP</sequence>
<comment type="caution">
    <text evidence="6">The sequence shown here is derived from an EMBL/GenBank/DDBJ whole genome shotgun (WGS) entry which is preliminary data.</text>
</comment>
<dbReference type="InterPro" id="IPR011011">
    <property type="entry name" value="Znf_FYVE_PHD"/>
</dbReference>
<feature type="domain" description="FYVE-type" evidence="5">
    <location>
        <begin position="13"/>
        <end position="72"/>
    </location>
</feature>
<dbReference type="Pfam" id="PF01363">
    <property type="entry name" value="FYVE"/>
    <property type="match status" value="1"/>
</dbReference>
<dbReference type="EMBL" id="JAIQCV010000011">
    <property type="protein sequence ID" value="KAH1048655.1"/>
    <property type="molecule type" value="Genomic_DNA"/>
</dbReference>
<dbReference type="SUPFAM" id="SSF57903">
    <property type="entry name" value="FYVE/PHD zinc finger"/>
    <property type="match status" value="1"/>
</dbReference>
<evidence type="ECO:0000256" key="3">
    <source>
        <dbReference type="ARBA" id="ARBA00022833"/>
    </source>
</evidence>
<gene>
    <name evidence="6" type="ORF">J1N35_039439</name>
</gene>
<dbReference type="SMART" id="SM00064">
    <property type="entry name" value="FYVE"/>
    <property type="match status" value="1"/>
</dbReference>
<dbReference type="Gene3D" id="3.30.40.10">
    <property type="entry name" value="Zinc/RING finger domain, C3HC4 (zinc finger)"/>
    <property type="match status" value="1"/>
</dbReference>
<dbReference type="Proteomes" id="UP000828251">
    <property type="component" value="Unassembled WGS sequence"/>
</dbReference>
<keyword evidence="2 4" id="KW-0863">Zinc-finger</keyword>
<organism evidence="6 7">
    <name type="scientific">Gossypium stocksii</name>
    <dbReference type="NCBI Taxonomy" id="47602"/>
    <lineage>
        <taxon>Eukaryota</taxon>
        <taxon>Viridiplantae</taxon>
        <taxon>Streptophyta</taxon>
        <taxon>Embryophyta</taxon>
        <taxon>Tracheophyta</taxon>
        <taxon>Spermatophyta</taxon>
        <taxon>Magnoliopsida</taxon>
        <taxon>eudicotyledons</taxon>
        <taxon>Gunneridae</taxon>
        <taxon>Pentapetalae</taxon>
        <taxon>rosids</taxon>
        <taxon>malvids</taxon>
        <taxon>Malvales</taxon>
        <taxon>Malvaceae</taxon>
        <taxon>Malvoideae</taxon>
        <taxon>Gossypium</taxon>
    </lineage>
</organism>
<dbReference type="InterPro" id="IPR000306">
    <property type="entry name" value="Znf_FYVE"/>
</dbReference>
<dbReference type="OrthoDB" id="1000220at2759"/>
<dbReference type="InterPro" id="IPR013083">
    <property type="entry name" value="Znf_RING/FYVE/PHD"/>
</dbReference>
<evidence type="ECO:0000259" key="5">
    <source>
        <dbReference type="PROSITE" id="PS50178"/>
    </source>
</evidence>
<evidence type="ECO:0000256" key="2">
    <source>
        <dbReference type="ARBA" id="ARBA00022771"/>
    </source>
</evidence>
<dbReference type="PANTHER" id="PTHR47553:SF1">
    <property type="entry name" value="RING_FYVE_PHD ZINC FINGER SUPERFAMILY PROTEIN"/>
    <property type="match status" value="1"/>
</dbReference>
<evidence type="ECO:0000313" key="6">
    <source>
        <dbReference type="EMBL" id="KAH1048655.1"/>
    </source>
</evidence>
<reference evidence="6 7" key="1">
    <citation type="journal article" date="2021" name="Plant Biotechnol. J.">
        <title>Multi-omics assisted identification of the key and species-specific regulatory components of drought-tolerant mechanisms in Gossypium stocksii.</title>
        <authorList>
            <person name="Yu D."/>
            <person name="Ke L."/>
            <person name="Zhang D."/>
            <person name="Wu Y."/>
            <person name="Sun Y."/>
            <person name="Mei J."/>
            <person name="Sun J."/>
            <person name="Sun Y."/>
        </authorList>
    </citation>
    <scope>NUCLEOTIDE SEQUENCE [LARGE SCALE GENOMIC DNA]</scope>
    <source>
        <strain evidence="7">cv. E1</strain>
        <tissue evidence="6">Leaf</tissue>
    </source>
</reference>
<keyword evidence="3" id="KW-0862">Zinc</keyword>